<name>A0A3P7IKJ1_STRVU</name>
<dbReference type="Proteomes" id="UP000270094">
    <property type="component" value="Unassembled WGS sequence"/>
</dbReference>
<dbReference type="OrthoDB" id="5848861at2759"/>
<organism evidence="2 3">
    <name type="scientific">Strongylus vulgaris</name>
    <name type="common">Blood worm</name>
    <dbReference type="NCBI Taxonomy" id="40348"/>
    <lineage>
        <taxon>Eukaryota</taxon>
        <taxon>Metazoa</taxon>
        <taxon>Ecdysozoa</taxon>
        <taxon>Nematoda</taxon>
        <taxon>Chromadorea</taxon>
        <taxon>Rhabditida</taxon>
        <taxon>Rhabditina</taxon>
        <taxon>Rhabditomorpha</taxon>
        <taxon>Strongyloidea</taxon>
        <taxon>Strongylidae</taxon>
        <taxon>Strongylus</taxon>
    </lineage>
</organism>
<evidence type="ECO:0000313" key="3">
    <source>
        <dbReference type="Proteomes" id="UP000270094"/>
    </source>
</evidence>
<proteinExistence type="predicted"/>
<gene>
    <name evidence="2" type="ORF">SVUK_LOCUS55</name>
</gene>
<reference evidence="2 3" key="1">
    <citation type="submission" date="2018-11" db="EMBL/GenBank/DDBJ databases">
        <authorList>
            <consortium name="Pathogen Informatics"/>
        </authorList>
    </citation>
    <scope>NUCLEOTIDE SEQUENCE [LARGE SCALE GENOMIC DNA]</scope>
</reference>
<evidence type="ECO:0000313" key="2">
    <source>
        <dbReference type="EMBL" id="VDM65057.1"/>
    </source>
</evidence>
<keyword evidence="1" id="KW-0732">Signal</keyword>
<feature type="signal peptide" evidence="1">
    <location>
        <begin position="1"/>
        <end position="22"/>
    </location>
</feature>
<dbReference type="AlphaFoldDB" id="A0A3P7IKJ1"/>
<feature type="chain" id="PRO_5018130059" evidence="1">
    <location>
        <begin position="23"/>
        <end position="71"/>
    </location>
</feature>
<protein>
    <submittedName>
        <fullName evidence="2">Uncharacterized protein</fullName>
    </submittedName>
</protein>
<evidence type="ECO:0000256" key="1">
    <source>
        <dbReference type="SAM" id="SignalP"/>
    </source>
</evidence>
<keyword evidence="3" id="KW-1185">Reference proteome</keyword>
<dbReference type="EMBL" id="UYYB01000077">
    <property type="protein sequence ID" value="VDM65057.1"/>
    <property type="molecule type" value="Genomic_DNA"/>
</dbReference>
<accession>A0A3P7IKJ1</accession>
<sequence>MLTTCVTVSIIFAMLMYEISYSVKETLNEDDVTTVSSVRDYGPVSYGMSRKENNNIQEALFPLAGSELETM</sequence>